<evidence type="ECO:0000256" key="6">
    <source>
        <dbReference type="RuleBase" id="RU000590"/>
    </source>
</evidence>
<dbReference type="SUPFAM" id="SSF55920">
    <property type="entry name" value="Creatinase/aminopeptidase"/>
    <property type="match status" value="1"/>
</dbReference>
<name>A0A5N5QI46_9AGAM</name>
<evidence type="ECO:0000256" key="4">
    <source>
        <dbReference type="ARBA" id="ARBA00022801"/>
    </source>
</evidence>
<accession>A0A5N5QI46</accession>
<evidence type="ECO:0000313" key="8">
    <source>
        <dbReference type="EMBL" id="KAB5591141.1"/>
    </source>
</evidence>
<dbReference type="GO" id="GO:0030145">
    <property type="term" value="F:manganese ion binding"/>
    <property type="evidence" value="ECO:0007669"/>
    <property type="project" value="InterPro"/>
</dbReference>
<dbReference type="InterPro" id="IPR000994">
    <property type="entry name" value="Pept_M24"/>
</dbReference>
<evidence type="ECO:0000256" key="3">
    <source>
        <dbReference type="ARBA" id="ARBA00022723"/>
    </source>
</evidence>
<evidence type="ECO:0000256" key="2">
    <source>
        <dbReference type="ARBA" id="ARBA00008766"/>
    </source>
</evidence>
<dbReference type="Proteomes" id="UP000383932">
    <property type="component" value="Unassembled WGS sequence"/>
</dbReference>
<dbReference type="SMART" id="SM01011">
    <property type="entry name" value="AMP_N"/>
    <property type="match status" value="1"/>
</dbReference>
<feature type="domain" description="Aminopeptidase P N-terminal" evidence="7">
    <location>
        <begin position="5"/>
        <end position="162"/>
    </location>
</feature>
<keyword evidence="9" id="KW-1185">Reference proteome</keyword>
<evidence type="ECO:0000259" key="7">
    <source>
        <dbReference type="SMART" id="SM01011"/>
    </source>
</evidence>
<protein>
    <recommendedName>
        <fullName evidence="7">Aminopeptidase P N-terminal domain-containing protein</fullName>
    </recommendedName>
</protein>
<proteinExistence type="inferred from homology"/>
<dbReference type="InterPro" id="IPR036005">
    <property type="entry name" value="Creatinase/aminopeptidase-like"/>
</dbReference>
<gene>
    <name evidence="8" type="ORF">CTheo_5429</name>
</gene>
<keyword evidence="4" id="KW-0378">Hydrolase</keyword>
<dbReference type="InterPro" id="IPR029149">
    <property type="entry name" value="Creatin/AminoP/Spt16_N"/>
</dbReference>
<dbReference type="Gene3D" id="3.90.230.10">
    <property type="entry name" value="Creatinase/methionine aminopeptidase superfamily"/>
    <property type="match status" value="1"/>
</dbReference>
<dbReference type="Pfam" id="PF00557">
    <property type="entry name" value="Peptidase_M24"/>
    <property type="match status" value="1"/>
</dbReference>
<dbReference type="Pfam" id="PF05195">
    <property type="entry name" value="AMP_N"/>
    <property type="match status" value="1"/>
</dbReference>
<dbReference type="CDD" id="cd01087">
    <property type="entry name" value="Prolidase"/>
    <property type="match status" value="1"/>
</dbReference>
<evidence type="ECO:0000256" key="1">
    <source>
        <dbReference type="ARBA" id="ARBA00001936"/>
    </source>
</evidence>
<comment type="cofactor">
    <cofactor evidence="1">
        <name>Mn(2+)</name>
        <dbReference type="ChEBI" id="CHEBI:29035"/>
    </cofactor>
</comment>
<dbReference type="PANTHER" id="PTHR43226:SF1">
    <property type="entry name" value="XAA-PRO DIPEPTIDASE"/>
    <property type="match status" value="1"/>
</dbReference>
<evidence type="ECO:0000313" key="9">
    <source>
        <dbReference type="Proteomes" id="UP000383932"/>
    </source>
</evidence>
<keyword evidence="5" id="KW-0464">Manganese</keyword>
<reference evidence="8 9" key="1">
    <citation type="journal article" date="2019" name="Fungal Biol. Biotechnol.">
        <title>Draft genome sequence of fastidious pathogen Ceratobasidium theobromae, which causes vascular-streak dieback in Theobroma cacao.</title>
        <authorList>
            <person name="Ali S.S."/>
            <person name="Asman A."/>
            <person name="Shao J."/>
            <person name="Firmansyah A.P."/>
            <person name="Susilo A.W."/>
            <person name="Rosmana A."/>
            <person name="McMahon P."/>
            <person name="Junaid M."/>
            <person name="Guest D."/>
            <person name="Kheng T.Y."/>
            <person name="Meinhardt L.W."/>
            <person name="Bailey B.A."/>
        </authorList>
    </citation>
    <scope>NUCLEOTIDE SEQUENCE [LARGE SCALE GENOMIC DNA]</scope>
    <source>
        <strain evidence="8 9">CT2</strain>
    </source>
</reference>
<dbReference type="InterPro" id="IPR001131">
    <property type="entry name" value="Peptidase_M24B_aminopep-P_CS"/>
</dbReference>
<dbReference type="AlphaFoldDB" id="A0A5N5QI46"/>
<dbReference type="InterPro" id="IPR052433">
    <property type="entry name" value="X-Pro_dipept-like"/>
</dbReference>
<keyword evidence="3 6" id="KW-0479">Metal-binding</keyword>
<comment type="caution">
    <text evidence="8">The sequence shown here is derived from an EMBL/GenBank/DDBJ whole genome shotgun (WGS) entry which is preliminary data.</text>
</comment>
<organism evidence="8 9">
    <name type="scientific">Ceratobasidium theobromae</name>
    <dbReference type="NCBI Taxonomy" id="1582974"/>
    <lineage>
        <taxon>Eukaryota</taxon>
        <taxon>Fungi</taxon>
        <taxon>Dikarya</taxon>
        <taxon>Basidiomycota</taxon>
        <taxon>Agaricomycotina</taxon>
        <taxon>Agaricomycetes</taxon>
        <taxon>Cantharellales</taxon>
        <taxon>Ceratobasidiaceae</taxon>
        <taxon>Ceratobasidium</taxon>
    </lineage>
</organism>
<evidence type="ECO:0000256" key="5">
    <source>
        <dbReference type="ARBA" id="ARBA00023211"/>
    </source>
</evidence>
<dbReference type="GO" id="GO:0070006">
    <property type="term" value="F:metalloaminopeptidase activity"/>
    <property type="evidence" value="ECO:0007669"/>
    <property type="project" value="InterPro"/>
</dbReference>
<dbReference type="InterPro" id="IPR007865">
    <property type="entry name" value="Aminopep_P_N"/>
</dbReference>
<dbReference type="EMBL" id="SSOP01000121">
    <property type="protein sequence ID" value="KAB5591141.1"/>
    <property type="molecule type" value="Genomic_DNA"/>
</dbReference>
<dbReference type="Gene3D" id="3.40.350.10">
    <property type="entry name" value="Creatinase/prolidase N-terminal domain"/>
    <property type="match status" value="1"/>
</dbReference>
<dbReference type="OrthoDB" id="10261878at2759"/>
<dbReference type="PANTHER" id="PTHR43226">
    <property type="entry name" value="XAA-PRO AMINOPEPTIDASE 3"/>
    <property type="match status" value="1"/>
</dbReference>
<dbReference type="SUPFAM" id="SSF53092">
    <property type="entry name" value="Creatinase/prolidase N-terminal domain"/>
    <property type="match status" value="1"/>
</dbReference>
<comment type="similarity">
    <text evidence="2 6">Belongs to the peptidase M24B family.</text>
</comment>
<dbReference type="GO" id="GO:0006508">
    <property type="term" value="P:proteolysis"/>
    <property type="evidence" value="ECO:0007669"/>
    <property type="project" value="TreeGrafter"/>
</dbReference>
<dbReference type="PROSITE" id="PS00491">
    <property type="entry name" value="PROLINE_PEPTIDASE"/>
    <property type="match status" value="1"/>
</dbReference>
<sequence>MNGVYPARLHATKTAEKLLRFLPNADRVKTQILILSGSTTPFRNDTDREMPLRQESNFFYLTGCDVANAHLMITVHPPGSAPQSAGTIISTGSAVHSTLFIPREDPLETMWSPPPPTLEAARTTHDSDLIAHSDELDTYVANAVQQAGGSIVHILPQTSQFPNIPGSLLTAISTSALILPPAIKYLLPALHTARLVKTPYEIELIREANAISSRAHEVIMRVLGKDMREVGGKVSTNKVTSAVMPGQWRIEKEAEAEAIFVASCRREGAVHQAYMPIVASAQHAATLHYCCNDRAFAWGPINADRRDLATQPVNGHANGHTHGYNGIENGHVDGPTLAPQVLLLDAGCEWRNYASDITRTTPVGNGGRFTPEARAVYELVLKMQEEAISSLRPGLHWDSVQLQCHSTLIDGFLKLGIFKGKKSDIINSEISSAFFPHGVGHSLGLDVHDVPSASKPETVTSTSSLLALGPNVTIPVESANHPSFYRYLRLRLQLAAGMVLTVEPGIYFSPHLLAPVRDSSLIDHDTLSRYEGVGGVRIEDVLVITETGCENLTVVGKSVEWIERLSSGET</sequence>